<dbReference type="Proteomes" id="UP000006591">
    <property type="component" value="Chromosome 10"/>
</dbReference>
<sequence>MAVNWSGIVSLVIVSSLARFLSGSAHAPPCRTPRYGSRCRRPQSTLVPAGRRDTPAKTTCVMVADEQSVSALLVLVFLCFSPVSLCMVSLRTTAKAGHGGSAWRQRRRELQALGSCLCTLSAASPCREGNGLFYSGDPAVSEIH</sequence>
<protein>
    <recommendedName>
        <fullName evidence="5">Secreted protein</fullName>
    </recommendedName>
</protein>
<proteinExistence type="predicted"/>
<evidence type="ECO:0000256" key="1">
    <source>
        <dbReference type="SAM" id="Phobius"/>
    </source>
</evidence>
<feature type="chain" id="PRO_5002363263" description="Secreted protein" evidence="2">
    <location>
        <begin position="24"/>
        <end position="144"/>
    </location>
</feature>
<accession>A0A0E0IRL0</accession>
<evidence type="ECO:0000313" key="3">
    <source>
        <dbReference type="EnsemblPlants" id="ONIVA10G08020.1"/>
    </source>
</evidence>
<reference evidence="3" key="2">
    <citation type="submission" date="2018-04" db="EMBL/GenBank/DDBJ databases">
        <title>OnivRS2 (Oryza nivara Reference Sequence Version 2).</title>
        <authorList>
            <person name="Zhang J."/>
            <person name="Kudrna D."/>
            <person name="Lee S."/>
            <person name="Talag J."/>
            <person name="Rajasekar S."/>
            <person name="Welchert J."/>
            <person name="Hsing Y.-I."/>
            <person name="Wing R.A."/>
        </authorList>
    </citation>
    <scope>NUCLEOTIDE SEQUENCE [LARGE SCALE GENOMIC DNA]</scope>
</reference>
<keyword evidence="1" id="KW-0812">Transmembrane</keyword>
<keyword evidence="1" id="KW-0472">Membrane</keyword>
<evidence type="ECO:0008006" key="5">
    <source>
        <dbReference type="Google" id="ProtNLM"/>
    </source>
</evidence>
<name>A0A0E0IRL0_ORYNI</name>
<dbReference type="Gramene" id="ONIVA10G08020.1">
    <property type="protein sequence ID" value="ONIVA10G08020.1"/>
    <property type="gene ID" value="ONIVA10G08020"/>
</dbReference>
<feature type="signal peptide" evidence="2">
    <location>
        <begin position="1"/>
        <end position="23"/>
    </location>
</feature>
<dbReference type="HOGENOM" id="CLU_1799548_0_0_1"/>
<dbReference type="AlphaFoldDB" id="A0A0E0IRL0"/>
<evidence type="ECO:0000256" key="2">
    <source>
        <dbReference type="SAM" id="SignalP"/>
    </source>
</evidence>
<organism evidence="3">
    <name type="scientific">Oryza nivara</name>
    <name type="common">Indian wild rice</name>
    <name type="synonym">Oryza sativa f. spontanea</name>
    <dbReference type="NCBI Taxonomy" id="4536"/>
    <lineage>
        <taxon>Eukaryota</taxon>
        <taxon>Viridiplantae</taxon>
        <taxon>Streptophyta</taxon>
        <taxon>Embryophyta</taxon>
        <taxon>Tracheophyta</taxon>
        <taxon>Spermatophyta</taxon>
        <taxon>Magnoliopsida</taxon>
        <taxon>Liliopsida</taxon>
        <taxon>Poales</taxon>
        <taxon>Poaceae</taxon>
        <taxon>BOP clade</taxon>
        <taxon>Oryzoideae</taxon>
        <taxon>Oryzeae</taxon>
        <taxon>Oryzinae</taxon>
        <taxon>Oryza</taxon>
    </lineage>
</organism>
<reference evidence="3" key="1">
    <citation type="submission" date="2015-04" db="UniProtKB">
        <authorList>
            <consortium name="EnsemblPlants"/>
        </authorList>
    </citation>
    <scope>IDENTIFICATION</scope>
    <source>
        <strain evidence="3">SL10</strain>
    </source>
</reference>
<keyword evidence="2" id="KW-0732">Signal</keyword>
<evidence type="ECO:0000313" key="4">
    <source>
        <dbReference type="Proteomes" id="UP000006591"/>
    </source>
</evidence>
<feature type="transmembrane region" description="Helical" evidence="1">
    <location>
        <begin position="71"/>
        <end position="90"/>
    </location>
</feature>
<keyword evidence="4" id="KW-1185">Reference proteome</keyword>
<keyword evidence="1" id="KW-1133">Transmembrane helix</keyword>
<dbReference type="EnsemblPlants" id="ONIVA10G08020.1">
    <property type="protein sequence ID" value="ONIVA10G08020.1"/>
    <property type="gene ID" value="ONIVA10G08020"/>
</dbReference>